<reference evidence="3 4" key="1">
    <citation type="submission" date="2018-03" db="EMBL/GenBank/DDBJ databases">
        <title>Genomic Encyclopedia of Archaeal and Bacterial Type Strains, Phase II (KMG-II): from individual species to whole genera.</title>
        <authorList>
            <person name="Goeker M."/>
        </authorList>
    </citation>
    <scope>NUCLEOTIDE SEQUENCE [LARGE SCALE GENOMIC DNA]</scope>
    <source>
        <strain evidence="3 4">DSM 100346</strain>
    </source>
</reference>
<feature type="compositionally biased region" description="Basic and acidic residues" evidence="1">
    <location>
        <begin position="94"/>
        <end position="104"/>
    </location>
</feature>
<keyword evidence="2" id="KW-1133">Transmembrane helix</keyword>
<name>A0A316AI84_9BACT</name>
<dbReference type="AlphaFoldDB" id="A0A316AI84"/>
<evidence type="ECO:0000313" key="4">
    <source>
        <dbReference type="Proteomes" id="UP000245880"/>
    </source>
</evidence>
<protein>
    <recommendedName>
        <fullName evidence="5">Outer membrane protein with beta-barrel domain</fullName>
    </recommendedName>
</protein>
<accession>A0A316AI84</accession>
<feature type="region of interest" description="Disordered" evidence="1">
    <location>
        <begin position="1"/>
        <end position="29"/>
    </location>
</feature>
<feature type="region of interest" description="Disordered" evidence="1">
    <location>
        <begin position="80"/>
        <end position="104"/>
    </location>
</feature>
<dbReference type="RefSeq" id="WP_109675847.1">
    <property type="nucleotide sequence ID" value="NZ_QGDT01000009.1"/>
</dbReference>
<evidence type="ECO:0000256" key="2">
    <source>
        <dbReference type="SAM" id="Phobius"/>
    </source>
</evidence>
<keyword evidence="4" id="KW-1185">Reference proteome</keyword>
<feature type="region of interest" description="Disordered" evidence="1">
    <location>
        <begin position="116"/>
        <end position="207"/>
    </location>
</feature>
<dbReference type="EMBL" id="QGDT01000009">
    <property type="protein sequence ID" value="PWJ56988.1"/>
    <property type="molecule type" value="Genomic_DNA"/>
</dbReference>
<evidence type="ECO:0000256" key="1">
    <source>
        <dbReference type="SAM" id="MobiDB-lite"/>
    </source>
</evidence>
<gene>
    <name evidence="3" type="ORF">CLV98_10997</name>
</gene>
<evidence type="ECO:0000313" key="3">
    <source>
        <dbReference type="EMBL" id="PWJ56988.1"/>
    </source>
</evidence>
<organism evidence="3 4">
    <name type="scientific">Dyadobacter jejuensis</name>
    <dbReference type="NCBI Taxonomy" id="1082580"/>
    <lineage>
        <taxon>Bacteria</taxon>
        <taxon>Pseudomonadati</taxon>
        <taxon>Bacteroidota</taxon>
        <taxon>Cytophagia</taxon>
        <taxon>Cytophagales</taxon>
        <taxon>Spirosomataceae</taxon>
        <taxon>Dyadobacter</taxon>
    </lineage>
</organism>
<feature type="compositionally biased region" description="Basic and acidic residues" evidence="1">
    <location>
        <begin position="160"/>
        <end position="171"/>
    </location>
</feature>
<proteinExistence type="predicted"/>
<sequence>MIELPDDELDKLFSKSSEELDTEYDPDGWKDLRSRLDASDQGGSPLPWYRRLPLAMLIGVVALLGGLVWVGTREAGEDNRNSTIELNTSTTAHGAEEKGSAIEAGKGEVAEYSSPMLKEGNVATATTEGSQAREGREKGLSLGTDSPKPKNRLKQPTRYTESRKFEVDGSNKARHLPNEDSFESLLTPKMGDRNLSGEGQESEVSEQRIGVANAQEQEPKQGGLEVLALADPTVHNPVKMQWPGVQKPDALGLEPARKPMVDSPKWAVKFGLSPDLGSVRFMKEAKMGRSVALLVEYGVAPRLYVQSGAVMSTKKYMAKHGDYTWPSNWGQAVMPMAVDGNCKIMEIPINLRYDLRSTRRHRWSLTAGGSSYHMGNEKYEYLYAQSDPSIKWYNWEGQTGWYWFSHLNASVGYEYRLNKSVSLMAEPNITVPIKKVGFGKVNLFTAGIWFSLRYTPKFR</sequence>
<dbReference type="OrthoDB" id="1523584at2"/>
<dbReference type="Proteomes" id="UP000245880">
    <property type="component" value="Unassembled WGS sequence"/>
</dbReference>
<keyword evidence="2" id="KW-0812">Transmembrane</keyword>
<comment type="caution">
    <text evidence="3">The sequence shown here is derived from an EMBL/GenBank/DDBJ whole genome shotgun (WGS) entry which is preliminary data.</text>
</comment>
<evidence type="ECO:0008006" key="5">
    <source>
        <dbReference type="Google" id="ProtNLM"/>
    </source>
</evidence>
<keyword evidence="2" id="KW-0472">Membrane</keyword>
<feature type="compositionally biased region" description="Polar residues" evidence="1">
    <location>
        <begin position="81"/>
        <end position="92"/>
    </location>
</feature>
<feature type="transmembrane region" description="Helical" evidence="2">
    <location>
        <begin position="52"/>
        <end position="70"/>
    </location>
</feature>